<dbReference type="Proteomes" id="UP000295447">
    <property type="component" value="Unassembled WGS sequence"/>
</dbReference>
<name>A0A4V6Q8A7_9ACTN</name>
<proteinExistence type="predicted"/>
<gene>
    <name evidence="1" type="ORF">EV650_7288</name>
</gene>
<organism evidence="1 2">
    <name type="scientific">Kribbella kalugense</name>
    <dbReference type="NCBI Taxonomy" id="2512221"/>
    <lineage>
        <taxon>Bacteria</taxon>
        <taxon>Bacillati</taxon>
        <taxon>Actinomycetota</taxon>
        <taxon>Actinomycetes</taxon>
        <taxon>Propionibacteriales</taxon>
        <taxon>Kribbellaceae</taxon>
        <taxon>Kribbella</taxon>
    </lineage>
</organism>
<evidence type="ECO:0000313" key="2">
    <source>
        <dbReference type="Proteomes" id="UP000295447"/>
    </source>
</evidence>
<keyword evidence="2" id="KW-1185">Reference proteome</keyword>
<dbReference type="RefSeq" id="WP_134123621.1">
    <property type="nucleotide sequence ID" value="NZ_SODF01000003.1"/>
</dbReference>
<comment type="caution">
    <text evidence="1">The sequence shown here is derived from an EMBL/GenBank/DDBJ whole genome shotgun (WGS) entry which is preliminary data.</text>
</comment>
<dbReference type="OrthoDB" id="3829618at2"/>
<dbReference type="AlphaFoldDB" id="A0A4V6Q8A7"/>
<evidence type="ECO:0000313" key="1">
    <source>
        <dbReference type="EMBL" id="TDW15794.1"/>
    </source>
</evidence>
<dbReference type="EMBL" id="SODF01000003">
    <property type="protein sequence ID" value="TDW15794.1"/>
    <property type="molecule type" value="Genomic_DNA"/>
</dbReference>
<accession>A0A4V6Q8A7</accession>
<sequence>MTDEEWTLSKSPLPGHVIVLTGTGRQRGWLLARDNGPAGWFGLVQYYVDDVEITRYLPADRIASPDGSAVPTL</sequence>
<reference evidence="1 2" key="1">
    <citation type="submission" date="2019-03" db="EMBL/GenBank/DDBJ databases">
        <title>Genomic Encyclopedia of Type Strains, Phase III (KMG-III): the genomes of soil and plant-associated and newly described type strains.</title>
        <authorList>
            <person name="Whitman W."/>
        </authorList>
    </citation>
    <scope>NUCLEOTIDE SEQUENCE [LARGE SCALE GENOMIC DNA]</scope>
    <source>
        <strain evidence="1 2">VKM Ac-2570</strain>
    </source>
</reference>
<protein>
    <submittedName>
        <fullName evidence="1">Uncharacterized protein</fullName>
    </submittedName>
</protein>